<dbReference type="Proteomes" id="UP001497744">
    <property type="component" value="Unassembled WGS sequence"/>
</dbReference>
<accession>A0AAV4LST9</accession>
<name>A0AAV4LST9_BABCB</name>
<protein>
    <submittedName>
        <fullName evidence="1">Glutamate receptor ionotropic, kainate 2 isoform X1</fullName>
    </submittedName>
</protein>
<evidence type="ECO:0000313" key="1">
    <source>
        <dbReference type="EMBL" id="GIX62697.1"/>
    </source>
</evidence>
<sequence length="322" mass="35500">MLADQAPAYLVAHETIHVVDDAVVADEQRRARVEARNALADGQLNLLAEADGVRGQVSHGREGHDAVDELLLPLVVDRRLLRHAQHDVAAHRDARQVHLPDGGGPADDALVERLLRVLELPALHNVHKLNHVVHQVLQRRVEVALPALPLRHARRLVVQPVDGVAELVQPLDEAALVDEPRADVEHVLAVQREGARELGLRRALPVHRVRRVDRPELRLDDVVDRRHADPVRVQVPVQVVGRELRPEVAAVAVHQHDGPLGVGDGGAVGPDEHVLPVAEVAHQAADVPGVRLHLGRVRSSCSRHACERQQLVRPRYEGWCAR</sequence>
<dbReference type="EMBL" id="BPLF01000002">
    <property type="protein sequence ID" value="GIX62697.1"/>
    <property type="molecule type" value="Genomic_DNA"/>
</dbReference>
<proteinExistence type="predicted"/>
<reference evidence="1 2" key="1">
    <citation type="submission" date="2021-06" db="EMBL/GenBank/DDBJ databases">
        <title>Genome sequence of Babesia caballi.</title>
        <authorList>
            <person name="Yamagishi J."/>
            <person name="Kidaka T."/>
            <person name="Ochi A."/>
        </authorList>
    </citation>
    <scope>NUCLEOTIDE SEQUENCE [LARGE SCALE GENOMIC DNA]</scope>
    <source>
        <strain evidence="1">USDA-D6B2</strain>
    </source>
</reference>
<dbReference type="RefSeq" id="XP_067714766.1">
    <property type="nucleotide sequence ID" value="XM_067858665.1"/>
</dbReference>
<keyword evidence="1" id="KW-0675">Receptor</keyword>
<organism evidence="1 2">
    <name type="scientific">Babesia caballi</name>
    <dbReference type="NCBI Taxonomy" id="5871"/>
    <lineage>
        <taxon>Eukaryota</taxon>
        <taxon>Sar</taxon>
        <taxon>Alveolata</taxon>
        <taxon>Apicomplexa</taxon>
        <taxon>Aconoidasida</taxon>
        <taxon>Piroplasmida</taxon>
        <taxon>Babesiidae</taxon>
        <taxon>Babesia</taxon>
    </lineage>
</organism>
<dbReference type="AlphaFoldDB" id="A0AAV4LST9"/>
<keyword evidence="2" id="KW-1185">Reference proteome</keyword>
<dbReference type="GeneID" id="94194178"/>
<comment type="caution">
    <text evidence="1">The sequence shown here is derived from an EMBL/GenBank/DDBJ whole genome shotgun (WGS) entry which is preliminary data.</text>
</comment>
<evidence type="ECO:0000313" key="2">
    <source>
        <dbReference type="Proteomes" id="UP001497744"/>
    </source>
</evidence>
<gene>
    <name evidence="1" type="ORF">BcabD6B2_21320</name>
</gene>